<dbReference type="EMBL" id="BAAAJK010000073">
    <property type="protein sequence ID" value="GAA1404109.1"/>
    <property type="molecule type" value="Genomic_DNA"/>
</dbReference>
<evidence type="ECO:0000256" key="1">
    <source>
        <dbReference type="ARBA" id="ARBA00023125"/>
    </source>
</evidence>
<proteinExistence type="predicted"/>
<keyword evidence="1" id="KW-0238">DNA-binding</keyword>
<dbReference type="Pfam" id="PF23359">
    <property type="entry name" value="Lsr2_DNA-bd"/>
    <property type="match status" value="1"/>
</dbReference>
<evidence type="ECO:0000259" key="3">
    <source>
        <dbReference type="Pfam" id="PF11774"/>
    </source>
</evidence>
<dbReference type="InterPro" id="IPR055370">
    <property type="entry name" value="Lsr2_DNA-bd"/>
</dbReference>
<dbReference type="InterPro" id="IPR024412">
    <property type="entry name" value="Lsr2_dim_dom"/>
</dbReference>
<dbReference type="RefSeq" id="WP_344030705.1">
    <property type="nucleotide sequence ID" value="NZ_BAAAJK010000073.1"/>
</dbReference>
<reference evidence="6" key="1">
    <citation type="journal article" date="2019" name="Int. J. Syst. Evol. Microbiol.">
        <title>The Global Catalogue of Microorganisms (GCM) 10K type strain sequencing project: providing services to taxonomists for standard genome sequencing and annotation.</title>
        <authorList>
            <consortium name="The Broad Institute Genomics Platform"/>
            <consortium name="The Broad Institute Genome Sequencing Center for Infectious Disease"/>
            <person name="Wu L."/>
            <person name="Ma J."/>
        </authorList>
    </citation>
    <scope>NUCLEOTIDE SEQUENCE [LARGE SCALE GENOMIC DNA]</scope>
    <source>
        <strain evidence="6">JCM 11896</strain>
    </source>
</reference>
<comment type="caution">
    <text evidence="5">The sequence shown here is derived from an EMBL/GenBank/DDBJ whole genome shotgun (WGS) entry which is preliminary data.</text>
</comment>
<protein>
    <submittedName>
        <fullName evidence="5">Lsr2 family protein</fullName>
    </submittedName>
</protein>
<dbReference type="Pfam" id="PF11774">
    <property type="entry name" value="Lsr2"/>
    <property type="match status" value="1"/>
</dbReference>
<dbReference type="Gene3D" id="4.10.320.10">
    <property type="entry name" value="E3-binding domain"/>
    <property type="match status" value="1"/>
</dbReference>
<keyword evidence="6" id="KW-1185">Reference proteome</keyword>
<evidence type="ECO:0000313" key="5">
    <source>
        <dbReference type="EMBL" id="GAA1404109.1"/>
    </source>
</evidence>
<dbReference type="Proteomes" id="UP001501414">
    <property type="component" value="Unassembled WGS sequence"/>
</dbReference>
<feature type="compositionally biased region" description="Polar residues" evidence="2">
    <location>
        <begin position="124"/>
        <end position="144"/>
    </location>
</feature>
<dbReference type="Gene3D" id="3.30.60.230">
    <property type="entry name" value="Lsr2, dimerization domain"/>
    <property type="match status" value="1"/>
</dbReference>
<dbReference type="InterPro" id="IPR036625">
    <property type="entry name" value="E3-bd_dom_sf"/>
</dbReference>
<feature type="region of interest" description="Disordered" evidence="2">
    <location>
        <begin position="63"/>
        <end position="91"/>
    </location>
</feature>
<gene>
    <name evidence="5" type="ORF">GCM10009613_65920</name>
</gene>
<organism evidence="5 6">
    <name type="scientific">Pseudonocardia kongjuensis</name>
    <dbReference type="NCBI Taxonomy" id="102227"/>
    <lineage>
        <taxon>Bacteria</taxon>
        <taxon>Bacillati</taxon>
        <taxon>Actinomycetota</taxon>
        <taxon>Actinomycetes</taxon>
        <taxon>Pseudonocardiales</taxon>
        <taxon>Pseudonocardiaceae</taxon>
        <taxon>Pseudonocardia</taxon>
    </lineage>
</organism>
<evidence type="ECO:0000256" key="2">
    <source>
        <dbReference type="SAM" id="MobiDB-lite"/>
    </source>
</evidence>
<feature type="domain" description="Lsr2 dimerization" evidence="3">
    <location>
        <begin position="1"/>
        <end position="57"/>
    </location>
</feature>
<sequence length="144" mass="15611">MARIETVRLVDDLTGEEAAETVEFGVDGRNYEIDLTAGNARALRDALATYVTAARRAVGGERRAGYTSRLHRSSRTSGSLAESREQNRQVREWARNNGFTVSERGRIPTEVLTAYSGRSDAGATESQPMATTQPTPTGSVQFSG</sequence>
<name>A0ABP4J0W8_9PSEU</name>
<accession>A0ABP4J0W8</accession>
<evidence type="ECO:0000313" key="6">
    <source>
        <dbReference type="Proteomes" id="UP001501414"/>
    </source>
</evidence>
<feature type="region of interest" description="Disordered" evidence="2">
    <location>
        <begin position="115"/>
        <end position="144"/>
    </location>
</feature>
<evidence type="ECO:0000259" key="4">
    <source>
        <dbReference type="Pfam" id="PF23359"/>
    </source>
</evidence>
<feature type="domain" description="Lsr2 DNA-binding" evidence="4">
    <location>
        <begin position="83"/>
        <end position="115"/>
    </location>
</feature>
<dbReference type="InterPro" id="IPR042261">
    <property type="entry name" value="Lsr2-like_dimerization"/>
</dbReference>
<feature type="compositionally biased region" description="Basic and acidic residues" evidence="2">
    <location>
        <begin position="82"/>
        <end position="91"/>
    </location>
</feature>